<name>L0DQB5_SINAD</name>
<dbReference type="EMBL" id="CP003364">
    <property type="protein sequence ID" value="AGA31055.1"/>
    <property type="molecule type" value="Genomic_DNA"/>
</dbReference>
<dbReference type="Gene3D" id="2.140.10.30">
    <property type="entry name" value="Dipeptidylpeptidase IV, N-terminal domain"/>
    <property type="match status" value="1"/>
</dbReference>
<dbReference type="eggNOG" id="COG0823">
    <property type="taxonomic scope" value="Bacteria"/>
</dbReference>
<dbReference type="PANTHER" id="PTHR11731">
    <property type="entry name" value="PROTEASE FAMILY S9B,C DIPEPTIDYL-PEPTIDASE IV-RELATED"/>
    <property type="match status" value="1"/>
</dbReference>
<accession>L0DQB5</accession>
<dbReference type="Gene3D" id="3.40.50.1820">
    <property type="entry name" value="alpha/beta hydrolase"/>
    <property type="match status" value="1"/>
</dbReference>
<evidence type="ECO:0000259" key="2">
    <source>
        <dbReference type="Pfam" id="PF00326"/>
    </source>
</evidence>
<dbReference type="KEGG" id="saci:Sinac_6999"/>
<dbReference type="Proteomes" id="UP000010798">
    <property type="component" value="Chromosome"/>
</dbReference>
<evidence type="ECO:0000256" key="1">
    <source>
        <dbReference type="SAM" id="MobiDB-lite"/>
    </source>
</evidence>
<dbReference type="AlphaFoldDB" id="L0DQB5"/>
<evidence type="ECO:0000313" key="5">
    <source>
        <dbReference type="Proteomes" id="UP000010798"/>
    </source>
</evidence>
<feature type="domain" description="Dipeptidylpeptidase IV N-terminal" evidence="3">
    <location>
        <begin position="223"/>
        <end position="475"/>
    </location>
</feature>
<evidence type="ECO:0000259" key="3">
    <source>
        <dbReference type="Pfam" id="PF00930"/>
    </source>
</evidence>
<dbReference type="GO" id="GO:0008236">
    <property type="term" value="F:serine-type peptidase activity"/>
    <property type="evidence" value="ECO:0007669"/>
    <property type="project" value="InterPro"/>
</dbReference>
<dbReference type="InterPro" id="IPR001375">
    <property type="entry name" value="Peptidase_S9_cat"/>
</dbReference>
<gene>
    <name evidence="4" type="ordered locus">Sinac_6999</name>
</gene>
<proteinExistence type="predicted"/>
<feature type="compositionally biased region" description="Basic and acidic residues" evidence="1">
    <location>
        <begin position="160"/>
        <end position="173"/>
    </location>
</feature>
<reference evidence="4 5" key="1">
    <citation type="submission" date="2012-02" db="EMBL/GenBank/DDBJ databases">
        <title>Complete sequence of chromosome of Singulisphaera acidiphila DSM 18658.</title>
        <authorList>
            <consortium name="US DOE Joint Genome Institute (JGI-PGF)"/>
            <person name="Lucas S."/>
            <person name="Copeland A."/>
            <person name="Lapidus A."/>
            <person name="Glavina del Rio T."/>
            <person name="Dalin E."/>
            <person name="Tice H."/>
            <person name="Bruce D."/>
            <person name="Goodwin L."/>
            <person name="Pitluck S."/>
            <person name="Peters L."/>
            <person name="Ovchinnikova G."/>
            <person name="Chertkov O."/>
            <person name="Kyrpides N."/>
            <person name="Mavromatis K."/>
            <person name="Ivanova N."/>
            <person name="Brettin T."/>
            <person name="Detter J.C."/>
            <person name="Han C."/>
            <person name="Larimer F."/>
            <person name="Land M."/>
            <person name="Hauser L."/>
            <person name="Markowitz V."/>
            <person name="Cheng J.-F."/>
            <person name="Hugenholtz P."/>
            <person name="Woyke T."/>
            <person name="Wu D."/>
            <person name="Tindall B."/>
            <person name="Pomrenke H."/>
            <person name="Brambilla E."/>
            <person name="Klenk H.-P."/>
            <person name="Eisen J.A."/>
        </authorList>
    </citation>
    <scope>NUCLEOTIDE SEQUENCE [LARGE SCALE GENOMIC DNA]</scope>
    <source>
        <strain evidence="5">ATCC BAA-1392 / DSM 18658 / VKM B-2454 / MOB10</strain>
    </source>
</reference>
<evidence type="ECO:0000313" key="4">
    <source>
        <dbReference type="EMBL" id="AGA31055.1"/>
    </source>
</evidence>
<dbReference type="Pfam" id="PF00930">
    <property type="entry name" value="DPPIV_N"/>
    <property type="match status" value="1"/>
</dbReference>
<dbReference type="GO" id="GO:0006508">
    <property type="term" value="P:proteolysis"/>
    <property type="evidence" value="ECO:0007669"/>
    <property type="project" value="InterPro"/>
</dbReference>
<dbReference type="SUPFAM" id="SSF82171">
    <property type="entry name" value="DPP6 N-terminal domain-like"/>
    <property type="match status" value="1"/>
</dbReference>
<keyword evidence="5" id="KW-1185">Reference proteome</keyword>
<feature type="domain" description="Peptidase S9 prolyl oligopeptidase catalytic" evidence="2">
    <location>
        <begin position="560"/>
        <end position="752"/>
    </location>
</feature>
<organism evidence="4 5">
    <name type="scientific">Singulisphaera acidiphila (strain ATCC BAA-1392 / DSM 18658 / VKM B-2454 / MOB10)</name>
    <dbReference type="NCBI Taxonomy" id="886293"/>
    <lineage>
        <taxon>Bacteria</taxon>
        <taxon>Pseudomonadati</taxon>
        <taxon>Planctomycetota</taxon>
        <taxon>Planctomycetia</taxon>
        <taxon>Isosphaerales</taxon>
        <taxon>Isosphaeraceae</taxon>
        <taxon>Singulisphaera</taxon>
    </lineage>
</organism>
<keyword evidence="4" id="KW-0378">Hydrolase</keyword>
<dbReference type="InterPro" id="IPR002469">
    <property type="entry name" value="Peptidase_S9B_N"/>
</dbReference>
<dbReference type="GO" id="GO:0004177">
    <property type="term" value="F:aminopeptidase activity"/>
    <property type="evidence" value="ECO:0007669"/>
    <property type="project" value="UniProtKB-KW"/>
</dbReference>
<keyword evidence="4" id="KW-0031">Aminopeptidase</keyword>
<dbReference type="STRING" id="886293.Sinac_6999"/>
<dbReference type="RefSeq" id="WP_015250127.1">
    <property type="nucleotide sequence ID" value="NC_019892.1"/>
</dbReference>
<dbReference type="Pfam" id="PF00326">
    <property type="entry name" value="Peptidase_S9"/>
    <property type="match status" value="1"/>
</dbReference>
<feature type="region of interest" description="Disordered" evidence="1">
    <location>
        <begin position="148"/>
        <end position="198"/>
    </location>
</feature>
<dbReference type="InterPro" id="IPR050278">
    <property type="entry name" value="Serine_Prot_S9B/DPPIV"/>
</dbReference>
<dbReference type="OrthoDB" id="9812921at2"/>
<protein>
    <submittedName>
        <fullName evidence="4">Dipeptidyl aminopeptidase/acylaminoacyl peptidase</fullName>
    </submittedName>
</protein>
<keyword evidence="4" id="KW-0645">Protease</keyword>
<dbReference type="HOGENOM" id="CLU_006105_3_1_0"/>
<dbReference type="SUPFAM" id="SSF53474">
    <property type="entry name" value="alpha/beta-Hydrolases"/>
    <property type="match status" value="1"/>
</dbReference>
<feature type="compositionally biased region" description="Basic and acidic residues" evidence="1">
    <location>
        <begin position="184"/>
        <end position="198"/>
    </location>
</feature>
<dbReference type="PANTHER" id="PTHR11731:SF118">
    <property type="entry name" value="BLR1971 PROTEIN"/>
    <property type="match status" value="1"/>
</dbReference>
<sequence length="764" mass="86312">MSRFVLERVMRGVVAIAFVVAWVGPSTVAHAQGTKEDYARADGLRERTRDKVFKARVEPTWFAEGNRFWYRNTLPAGAREFIVVDATEGTRLPAFDHVKLADTLTRVTGTMRKPTHLPFDRITFPKPGSIAFEVDGKAWRYDVEADRLEPSEPLGTSPSPDRRTDRRSGEGGGRRGARSARSQDSPDGKWRVELKGPDLRLKEKASGEEFTLSEGGTNENGYEAGVFWSPDSKRLVALRRSKGDERTVHLIESAPKDQLQPKLHSFDYLKPGDKPSVAWPHLFDVATRKEIAVGDDLFKNPWSLDDFHWSRDSSRFTFLYNQRGHQVLRLVSVDAETGATRAIIDEKNETFIDYSQKMFLRYLDETNEILWMSERDGWNHLYLVDALTGQVKNQVTRGEWVVLGIDRVDEEAREVWFRAGGIHSNQDPYFVHYARVNFDGSGLVTLTEGDGTHRVNFSPDRKWLVDIWSRVDLPPVSELRSAKDGKLLLELEKGDWSALLETGWRVPERFVAKGRDGKTEIHGVIFRPSNFDPRRTYPVIEQIYAGPQGAFVPKEFAALHRPQSLAELGFIVVQVDGMGTNWRSKAFHDVCWKNLGDAGFPDRILWMKAAAEKDPALDLSHVGIYGGSAGGQNAMGALLFHPEFYKVAVADCGCHDNRMDKIWWNEAWMGWPIGPEYADQSNVTNANKLRGKLLLFVGELDRNVDPASTMQVVNALIQAKKDFDFVVFPGAGHGAGGSPYGERRQRDFFVRHLLKVEPPDRNGE</sequence>
<dbReference type="InterPro" id="IPR029058">
    <property type="entry name" value="AB_hydrolase_fold"/>
</dbReference>
<dbReference type="eggNOG" id="COG1506">
    <property type="taxonomic scope" value="Bacteria"/>
</dbReference>